<feature type="region of interest" description="Disordered" evidence="1">
    <location>
        <begin position="403"/>
        <end position="431"/>
    </location>
</feature>
<protein>
    <submittedName>
        <fullName evidence="4">Virulence factor Mce family protein</fullName>
    </submittedName>
</protein>
<dbReference type="InterPro" id="IPR052336">
    <property type="entry name" value="MlaD_Phospholipid_Transporter"/>
</dbReference>
<dbReference type="GO" id="GO:0005576">
    <property type="term" value="C:extracellular region"/>
    <property type="evidence" value="ECO:0007669"/>
    <property type="project" value="TreeGrafter"/>
</dbReference>
<comment type="caution">
    <text evidence="4">The sequence shown here is derived from an EMBL/GenBank/DDBJ whole genome shotgun (WGS) entry which is preliminary data.</text>
</comment>
<reference evidence="5" key="2">
    <citation type="submission" date="2016-02" db="EMBL/GenBank/DDBJ databases">
        <title>Draft genome sequence of five rapidly growing Mycobacterium species.</title>
        <authorList>
            <person name="Katahira K."/>
            <person name="Gotou Y."/>
            <person name="Iida K."/>
            <person name="Ogura Y."/>
            <person name="Hayashi T."/>
        </authorList>
    </citation>
    <scope>NUCLEOTIDE SEQUENCE [LARGE SCALE GENOMIC DNA]</scope>
    <source>
        <strain evidence="5">JCM6362</strain>
    </source>
</reference>
<dbReference type="PANTHER" id="PTHR33371:SF4">
    <property type="entry name" value="INTERMEMBRANE PHOSPHOLIPID TRANSPORT SYSTEM BINDING PROTEIN MLAD"/>
    <property type="match status" value="1"/>
</dbReference>
<reference evidence="4 5" key="1">
    <citation type="journal article" date="2016" name="Genome Announc.">
        <title>Draft Genome Sequences of Five Rapidly Growing Mycobacterium Species, M. thermoresistibile, M. fortuitum subsp. acetamidolyticum, M. canariasense, M. brisbanense, and M. novocastrense.</title>
        <authorList>
            <person name="Katahira K."/>
            <person name="Ogura Y."/>
            <person name="Gotoh Y."/>
            <person name="Hayashi T."/>
        </authorList>
    </citation>
    <scope>NUCLEOTIDE SEQUENCE [LARGE SCALE GENOMIC DNA]</scope>
    <source>
        <strain evidence="4 5">JCM6362</strain>
    </source>
</reference>
<dbReference type="Proteomes" id="UP000069654">
    <property type="component" value="Unassembled WGS sequence"/>
</dbReference>
<dbReference type="EMBL" id="BCTB01000009">
    <property type="protein sequence ID" value="GAT14619.1"/>
    <property type="molecule type" value="Genomic_DNA"/>
</dbReference>
<dbReference type="Pfam" id="PF02470">
    <property type="entry name" value="MlaD"/>
    <property type="match status" value="1"/>
</dbReference>
<dbReference type="InterPro" id="IPR003399">
    <property type="entry name" value="Mce/MlaD"/>
</dbReference>
<proteinExistence type="predicted"/>
<dbReference type="InterPro" id="IPR024516">
    <property type="entry name" value="Mce_C"/>
</dbReference>
<feature type="domain" description="Mce/MlaD" evidence="2">
    <location>
        <begin position="36"/>
        <end position="109"/>
    </location>
</feature>
<evidence type="ECO:0000259" key="3">
    <source>
        <dbReference type="Pfam" id="PF11887"/>
    </source>
</evidence>
<dbReference type="OMA" id="AGMFETA"/>
<dbReference type="InterPro" id="IPR005693">
    <property type="entry name" value="Mce"/>
</dbReference>
<dbReference type="Pfam" id="PF11887">
    <property type="entry name" value="Mce4_CUP1"/>
    <property type="match status" value="1"/>
</dbReference>
<evidence type="ECO:0000259" key="2">
    <source>
        <dbReference type="Pfam" id="PF02470"/>
    </source>
</evidence>
<dbReference type="OrthoDB" id="4516955at2"/>
<dbReference type="PANTHER" id="PTHR33371">
    <property type="entry name" value="INTERMEMBRANE PHOSPHOLIPID TRANSPORT SYSTEM BINDING PROTEIN MLAD-RELATED"/>
    <property type="match status" value="1"/>
</dbReference>
<dbReference type="Gene3D" id="1.10.287.950">
    <property type="entry name" value="Methyl-accepting chemotaxis protein"/>
    <property type="match status" value="1"/>
</dbReference>
<evidence type="ECO:0000313" key="5">
    <source>
        <dbReference type="Proteomes" id="UP000069654"/>
    </source>
</evidence>
<dbReference type="AlphaFoldDB" id="A0A124E851"/>
<dbReference type="STRING" id="1797.RMCT_1589"/>
<evidence type="ECO:0000313" key="4">
    <source>
        <dbReference type="EMBL" id="GAT14619.1"/>
    </source>
</evidence>
<organism evidence="4 5">
    <name type="scientific">Mycolicibacterium thermoresistibile</name>
    <name type="common">Mycobacterium thermoresistibile</name>
    <dbReference type="NCBI Taxonomy" id="1797"/>
    <lineage>
        <taxon>Bacteria</taxon>
        <taxon>Bacillati</taxon>
        <taxon>Actinomycetota</taxon>
        <taxon>Actinomycetes</taxon>
        <taxon>Mycobacteriales</taxon>
        <taxon>Mycobacteriaceae</taxon>
        <taxon>Mycolicibacterium</taxon>
    </lineage>
</organism>
<name>A0A124E851_MYCTH</name>
<accession>A0A124E851</accession>
<dbReference type="NCBIfam" id="TIGR00996">
    <property type="entry name" value="Mtu_fam_mce"/>
    <property type="match status" value="1"/>
</dbReference>
<gene>
    <name evidence="4" type="ORF">RMCT_1589</name>
</gene>
<dbReference type="RefSeq" id="WP_003925386.1">
    <property type="nucleotide sequence ID" value="NZ_BCTB01000009.1"/>
</dbReference>
<evidence type="ECO:0000256" key="1">
    <source>
        <dbReference type="SAM" id="MobiDB-lite"/>
    </source>
</evidence>
<dbReference type="SUPFAM" id="SSF58104">
    <property type="entry name" value="Methyl-accepting chemotaxis protein (MCP) signaling domain"/>
    <property type="match status" value="1"/>
</dbReference>
<feature type="domain" description="Mammalian cell entry C-terminal" evidence="3">
    <location>
        <begin position="117"/>
        <end position="293"/>
    </location>
</feature>
<sequence>MSAPITRRRARAAIAGLLAVLLAAGVIAVWPRPAQRTVTGLFASAVGLYVGDEVKVAGVPVGRVTAIEPGPAHTTVSMRVRADIPIPADASALIVAPNLVSARFVEFAPVYDGGPILADDAVIGPDRTAVPIEWDQVKDELTRLAAQLGPQPGAVQGPLSQVINQAADTFDGAGRSFRDAVRELSQAAGRLGDSRADLIGTVKNLSVVVDALAASNEQIVAFTSHVASVSQVFANSSQDIDQALGALNTALSDVRDLLRDNDDALRGQIDRLTEFTSLLTERSDDIEQVLHLAPHALANFYNIYTPAQASVAGIVTLPNFGNPVQLMCAGMFETAKTPESYNRAEICRQRMAPVIKRLQMNYPPFLMHPINSITAYKGQIIYDTPETQAKAQTPISHLQWQPLPGVTPPSVPPDTDLTELMVPEPQKESGR</sequence>